<proteinExistence type="predicted"/>
<sequence length="154" mass="17335">MEPEIEVENLDEYGVPEIAKPPSEGFFFYKILVAVGLLFTYIVVSRLSGAIGERLARRAVGNDRNYDQEMREARRRLQERFDNERKKLSQERNAQKQSTSGETGDSEKPPIASTKRVKPPKPKHLRNSGYYPLMGDGGACACYRPSRGSRNPGG</sequence>
<reference evidence="3" key="1">
    <citation type="submission" date="2019-11" db="UniProtKB">
        <authorList>
            <consortium name="WormBaseParasite"/>
        </authorList>
    </citation>
    <scope>IDENTIFICATION</scope>
</reference>
<protein>
    <submittedName>
        <fullName evidence="3">Selenoprotein S</fullName>
    </submittedName>
</protein>
<evidence type="ECO:0000256" key="1">
    <source>
        <dbReference type="SAM" id="MobiDB-lite"/>
    </source>
</evidence>
<keyword evidence="2" id="KW-1133">Transmembrane helix</keyword>
<feature type="region of interest" description="Disordered" evidence="1">
    <location>
        <begin position="60"/>
        <end position="135"/>
    </location>
</feature>
<feature type="compositionally biased region" description="Basic and acidic residues" evidence="1">
    <location>
        <begin position="60"/>
        <end position="94"/>
    </location>
</feature>
<dbReference type="WBParaSite" id="MCU_010430-RB">
    <property type="protein sequence ID" value="MCU_010430-RB"/>
    <property type="gene ID" value="MCU_010430"/>
</dbReference>
<evidence type="ECO:0000313" key="3">
    <source>
        <dbReference type="WBParaSite" id="MCU_010430-RB"/>
    </source>
</evidence>
<keyword evidence="2" id="KW-0472">Membrane</keyword>
<keyword evidence="2" id="KW-0812">Transmembrane</keyword>
<evidence type="ECO:0000256" key="2">
    <source>
        <dbReference type="SAM" id="Phobius"/>
    </source>
</evidence>
<organism evidence="3">
    <name type="scientific">Mesocestoides corti</name>
    <name type="common">Flatworm</name>
    <dbReference type="NCBI Taxonomy" id="53468"/>
    <lineage>
        <taxon>Eukaryota</taxon>
        <taxon>Metazoa</taxon>
        <taxon>Spiralia</taxon>
        <taxon>Lophotrochozoa</taxon>
        <taxon>Platyhelminthes</taxon>
        <taxon>Cestoda</taxon>
        <taxon>Eucestoda</taxon>
        <taxon>Cyclophyllidea</taxon>
        <taxon>Mesocestoididae</taxon>
        <taxon>Mesocestoides</taxon>
    </lineage>
</organism>
<dbReference type="AlphaFoldDB" id="A0A5K3FR11"/>
<feature type="transmembrane region" description="Helical" evidence="2">
    <location>
        <begin position="26"/>
        <end position="44"/>
    </location>
</feature>
<name>A0A5K3FR11_MESCO</name>
<accession>A0A5K3FR11</accession>
<feature type="compositionally biased region" description="Basic residues" evidence="1">
    <location>
        <begin position="115"/>
        <end position="126"/>
    </location>
</feature>